<protein>
    <submittedName>
        <fullName evidence="2">Cupin domain-containing protein</fullName>
    </submittedName>
</protein>
<evidence type="ECO:0000313" key="3">
    <source>
        <dbReference type="Proteomes" id="UP000185728"/>
    </source>
</evidence>
<evidence type="ECO:0000313" key="2">
    <source>
        <dbReference type="EMBL" id="SIS83723.1"/>
    </source>
</evidence>
<accession>A0ABY1KVJ3</accession>
<dbReference type="InterPro" id="IPR011051">
    <property type="entry name" value="RmlC_Cupin_sf"/>
</dbReference>
<proteinExistence type="predicted"/>
<name>A0ABY1KVJ3_9FLAO</name>
<dbReference type="InterPro" id="IPR013096">
    <property type="entry name" value="Cupin_2"/>
</dbReference>
<dbReference type="CDD" id="cd02238">
    <property type="entry name" value="cupin_KdgF"/>
    <property type="match status" value="1"/>
</dbReference>
<sequence>MVWGFFFSVGILYIFVRQSFTMNLSDIPSKEIMPGYHGKLVHSENMSIAFWTVEEGAEVPEHSHMNEQIMHVRQGRFEFTLDGDTKIYEANDIVIIPPHSLHSGKALTPCKLIDVFSPVREAYR</sequence>
<dbReference type="PIRSF" id="PIRSF029883">
    <property type="entry name" value="KdgF"/>
    <property type="match status" value="1"/>
</dbReference>
<dbReference type="Proteomes" id="UP000185728">
    <property type="component" value="Unassembled WGS sequence"/>
</dbReference>
<dbReference type="Gene3D" id="2.60.120.10">
    <property type="entry name" value="Jelly Rolls"/>
    <property type="match status" value="1"/>
</dbReference>
<comment type="caution">
    <text evidence="2">The sequence shown here is derived from an EMBL/GenBank/DDBJ whole genome shotgun (WGS) entry which is preliminary data.</text>
</comment>
<dbReference type="PANTHER" id="PTHR40112">
    <property type="entry name" value="H2HPP ISOMERASE"/>
    <property type="match status" value="1"/>
</dbReference>
<dbReference type="Pfam" id="PF07883">
    <property type="entry name" value="Cupin_2"/>
    <property type="match status" value="1"/>
</dbReference>
<dbReference type="InterPro" id="IPR052535">
    <property type="entry name" value="Bacilysin_H2HPP_isomerase"/>
</dbReference>
<reference evidence="2 3" key="1">
    <citation type="submission" date="2017-01" db="EMBL/GenBank/DDBJ databases">
        <authorList>
            <person name="Varghese N."/>
            <person name="Submissions S."/>
        </authorList>
    </citation>
    <scope>NUCLEOTIDE SEQUENCE [LARGE SCALE GENOMIC DNA]</scope>
    <source>
        <strain evidence="2 3">DSM 2061</strain>
    </source>
</reference>
<dbReference type="PANTHER" id="PTHR40112:SF1">
    <property type="entry name" value="H2HPP ISOMERASE"/>
    <property type="match status" value="1"/>
</dbReference>
<feature type="domain" description="Cupin type-2" evidence="1">
    <location>
        <begin position="50"/>
        <end position="116"/>
    </location>
</feature>
<dbReference type="InterPro" id="IPR014710">
    <property type="entry name" value="RmlC-like_jellyroll"/>
</dbReference>
<organism evidence="2 3">
    <name type="scientific">Zobellia uliginosa</name>
    <dbReference type="NCBI Taxonomy" id="143224"/>
    <lineage>
        <taxon>Bacteria</taxon>
        <taxon>Pseudomonadati</taxon>
        <taxon>Bacteroidota</taxon>
        <taxon>Flavobacteriia</taxon>
        <taxon>Flavobacteriales</taxon>
        <taxon>Flavobacteriaceae</taxon>
        <taxon>Zobellia</taxon>
    </lineage>
</organism>
<dbReference type="SUPFAM" id="SSF51182">
    <property type="entry name" value="RmlC-like cupins"/>
    <property type="match status" value="1"/>
</dbReference>
<keyword evidence="3" id="KW-1185">Reference proteome</keyword>
<evidence type="ECO:0000259" key="1">
    <source>
        <dbReference type="Pfam" id="PF07883"/>
    </source>
</evidence>
<gene>
    <name evidence="2" type="ORF">SAMN05421766_104274</name>
</gene>
<dbReference type="EMBL" id="FTOB01000004">
    <property type="protein sequence ID" value="SIS83723.1"/>
    <property type="molecule type" value="Genomic_DNA"/>
</dbReference>
<dbReference type="InterPro" id="IPR025499">
    <property type="entry name" value="KdgF"/>
</dbReference>